<keyword evidence="1" id="KW-0472">Membrane</keyword>
<dbReference type="PANTHER" id="PTHR33344:SF1">
    <property type="entry name" value="OS06G0214100 PROTEIN"/>
    <property type="match status" value="1"/>
</dbReference>
<dbReference type="PaxDb" id="3218-PP1S198_52V6.1"/>
<proteinExistence type="predicted"/>
<dbReference type="RefSeq" id="XP_024369802.1">
    <property type="nucleotide sequence ID" value="XM_024514034.2"/>
</dbReference>
<keyword evidence="1" id="KW-0812">Transmembrane</keyword>
<accession>A9TBA6</accession>
<organism evidence="2">
    <name type="scientific">Physcomitrium patens</name>
    <name type="common">Spreading-leaved earth moss</name>
    <name type="synonym">Physcomitrella patens</name>
    <dbReference type="NCBI Taxonomy" id="3218"/>
    <lineage>
        <taxon>Eukaryota</taxon>
        <taxon>Viridiplantae</taxon>
        <taxon>Streptophyta</taxon>
        <taxon>Embryophyta</taxon>
        <taxon>Bryophyta</taxon>
        <taxon>Bryophytina</taxon>
        <taxon>Bryopsida</taxon>
        <taxon>Funariidae</taxon>
        <taxon>Funariales</taxon>
        <taxon>Funariaceae</taxon>
        <taxon>Physcomitrium</taxon>
    </lineage>
</organism>
<name>A9TBA6_PHYPA</name>
<sequence length="231" mass="25706">MAHLLADHSTGGLQCLCKRATFVLCTANILVGLFMLQAALIPIHHDSSSSSVAPRADDVSPKGIEVMQTRPTAEELERIETSNRLRRELLPVQLIERVKEIQKETVSDINRSRLKNLARQKVALELAQRLRDLKRNNHQYILLGALQGWNTTNLEKTNSVTEATGGSNHKLRIPTSDYSNIEDNTNFVLYYAALNMSLVAFELINLTNHKMLGVAGGEEKAVDPKVAILNE</sequence>
<keyword evidence="4" id="KW-1185">Reference proteome</keyword>
<reference evidence="2 4" key="2">
    <citation type="journal article" date="2018" name="Plant J.">
        <title>The Physcomitrella patens chromosome-scale assembly reveals moss genome structure and evolution.</title>
        <authorList>
            <person name="Lang D."/>
            <person name="Ullrich K.K."/>
            <person name="Murat F."/>
            <person name="Fuchs J."/>
            <person name="Jenkins J."/>
            <person name="Haas F.B."/>
            <person name="Piednoel M."/>
            <person name="Gundlach H."/>
            <person name="Van Bel M."/>
            <person name="Meyberg R."/>
            <person name="Vives C."/>
            <person name="Morata J."/>
            <person name="Symeonidi A."/>
            <person name="Hiss M."/>
            <person name="Muchero W."/>
            <person name="Kamisugi Y."/>
            <person name="Saleh O."/>
            <person name="Blanc G."/>
            <person name="Decker E.L."/>
            <person name="van Gessel N."/>
            <person name="Grimwood J."/>
            <person name="Hayes R.D."/>
            <person name="Graham S.W."/>
            <person name="Gunter L.E."/>
            <person name="McDaniel S.F."/>
            <person name="Hoernstein S.N.W."/>
            <person name="Larsson A."/>
            <person name="Li F.W."/>
            <person name="Perroud P.F."/>
            <person name="Phillips J."/>
            <person name="Ranjan P."/>
            <person name="Rokshar D.S."/>
            <person name="Rothfels C.J."/>
            <person name="Schneider L."/>
            <person name="Shu S."/>
            <person name="Stevenson D.W."/>
            <person name="Thummler F."/>
            <person name="Tillich M."/>
            <person name="Villarreal Aguilar J.C."/>
            <person name="Widiez T."/>
            <person name="Wong G.K."/>
            <person name="Wymore A."/>
            <person name="Zhang Y."/>
            <person name="Zimmer A.D."/>
            <person name="Quatrano R.S."/>
            <person name="Mayer K.F.X."/>
            <person name="Goodstein D."/>
            <person name="Casacuberta J.M."/>
            <person name="Vandepoele K."/>
            <person name="Reski R."/>
            <person name="Cuming A.C."/>
            <person name="Tuskan G.A."/>
            <person name="Maumus F."/>
            <person name="Salse J."/>
            <person name="Schmutz J."/>
            <person name="Rensing S.A."/>
        </authorList>
    </citation>
    <scope>NUCLEOTIDE SEQUENCE [LARGE SCALE GENOMIC DNA]</scope>
    <source>
        <strain evidence="3 4">cv. Gransden 2004</strain>
    </source>
</reference>
<evidence type="ECO:0000313" key="2">
    <source>
        <dbReference type="EMBL" id="PNR58280.1"/>
    </source>
</evidence>
<reference evidence="2 4" key="1">
    <citation type="journal article" date="2008" name="Science">
        <title>The Physcomitrella genome reveals evolutionary insights into the conquest of land by plants.</title>
        <authorList>
            <person name="Rensing S."/>
            <person name="Lang D."/>
            <person name="Zimmer A."/>
            <person name="Terry A."/>
            <person name="Salamov A."/>
            <person name="Shapiro H."/>
            <person name="Nishiyama T."/>
            <person name="Perroud P.-F."/>
            <person name="Lindquist E."/>
            <person name="Kamisugi Y."/>
            <person name="Tanahashi T."/>
            <person name="Sakakibara K."/>
            <person name="Fujita T."/>
            <person name="Oishi K."/>
            <person name="Shin-I T."/>
            <person name="Kuroki Y."/>
            <person name="Toyoda A."/>
            <person name="Suzuki Y."/>
            <person name="Hashimoto A."/>
            <person name="Yamaguchi K."/>
            <person name="Sugano A."/>
            <person name="Kohara Y."/>
            <person name="Fujiyama A."/>
            <person name="Anterola A."/>
            <person name="Aoki S."/>
            <person name="Ashton N."/>
            <person name="Barbazuk W.B."/>
            <person name="Barker E."/>
            <person name="Bennetzen J."/>
            <person name="Bezanilla M."/>
            <person name="Blankenship R."/>
            <person name="Cho S.H."/>
            <person name="Dutcher S."/>
            <person name="Estelle M."/>
            <person name="Fawcett J.A."/>
            <person name="Gundlach H."/>
            <person name="Hanada K."/>
            <person name="Heyl A."/>
            <person name="Hicks K.A."/>
            <person name="Hugh J."/>
            <person name="Lohr M."/>
            <person name="Mayer K."/>
            <person name="Melkozernov A."/>
            <person name="Murata T."/>
            <person name="Nelson D."/>
            <person name="Pils B."/>
            <person name="Prigge M."/>
            <person name="Reiss B."/>
            <person name="Renner T."/>
            <person name="Rombauts S."/>
            <person name="Rushton P."/>
            <person name="Sanderfoot A."/>
            <person name="Schween G."/>
            <person name="Shiu S.-H."/>
            <person name="Stueber K."/>
            <person name="Theodoulou F.L."/>
            <person name="Tu H."/>
            <person name="Van de Peer Y."/>
            <person name="Verrier P.J."/>
            <person name="Waters E."/>
            <person name="Wood A."/>
            <person name="Yang L."/>
            <person name="Cove D."/>
            <person name="Cuming A."/>
            <person name="Hasebe M."/>
            <person name="Lucas S."/>
            <person name="Mishler D.B."/>
            <person name="Reski R."/>
            <person name="Grigoriev I."/>
            <person name="Quatrano R.S."/>
            <person name="Boore J.L."/>
        </authorList>
    </citation>
    <scope>NUCLEOTIDE SEQUENCE [LARGE SCALE GENOMIC DNA]</scope>
    <source>
        <strain evidence="3 4">cv. Gransden 2004</strain>
    </source>
</reference>
<evidence type="ECO:0000313" key="4">
    <source>
        <dbReference type="Proteomes" id="UP000006727"/>
    </source>
</evidence>
<dbReference type="GeneID" id="112279516"/>
<dbReference type="Gramene" id="Pp3c3_32530V3.1">
    <property type="protein sequence ID" value="Pp3c3_32530V3.1"/>
    <property type="gene ID" value="Pp3c3_32530"/>
</dbReference>
<dbReference type="EMBL" id="ABEU02000003">
    <property type="protein sequence ID" value="PNR58280.1"/>
    <property type="molecule type" value="Genomic_DNA"/>
</dbReference>
<feature type="transmembrane region" description="Helical" evidence="1">
    <location>
        <begin position="20"/>
        <end position="41"/>
    </location>
</feature>
<dbReference type="EnsemblPlants" id="Pp3c3_32530V3.1">
    <property type="protein sequence ID" value="Pp3c3_32530V3.1"/>
    <property type="gene ID" value="Pp3c3_32530"/>
</dbReference>
<dbReference type="PANTHER" id="PTHR33344">
    <property type="entry name" value="OS02G0761600 PROTEIN"/>
    <property type="match status" value="1"/>
</dbReference>
<dbReference type="Proteomes" id="UP000006727">
    <property type="component" value="Chromosome 3"/>
</dbReference>
<dbReference type="OrthoDB" id="994207at2759"/>
<evidence type="ECO:0000313" key="3">
    <source>
        <dbReference type="EnsemblPlants" id="Pp3c3_32530V3.1"/>
    </source>
</evidence>
<gene>
    <name evidence="3" type="primary">LOC112279516</name>
    <name evidence="2" type="ORF">PHYPA_005275</name>
</gene>
<protein>
    <submittedName>
        <fullName evidence="2 3">Uncharacterized protein</fullName>
    </submittedName>
</protein>
<dbReference type="AlphaFoldDB" id="A9TBA6"/>
<reference evidence="3" key="3">
    <citation type="submission" date="2020-12" db="UniProtKB">
        <authorList>
            <consortium name="EnsemblPlants"/>
        </authorList>
    </citation>
    <scope>IDENTIFICATION</scope>
</reference>
<evidence type="ECO:0000256" key="1">
    <source>
        <dbReference type="SAM" id="Phobius"/>
    </source>
</evidence>
<keyword evidence="1" id="KW-1133">Transmembrane helix</keyword>